<dbReference type="EMBL" id="LT158599">
    <property type="protein sequence ID" value="CVK32841.1"/>
    <property type="molecule type" value="Genomic_DNA"/>
</dbReference>
<dbReference type="InterPro" id="IPR050144">
    <property type="entry name" value="AAE_transporter"/>
</dbReference>
<feature type="domain" description="RCK C-terminal" evidence="1">
    <location>
        <begin position="315"/>
        <end position="401"/>
    </location>
</feature>
<reference evidence="2 3" key="1">
    <citation type="submission" date="2016-01" db="EMBL/GenBank/DDBJ databases">
        <authorList>
            <person name="Manzoor S."/>
        </authorList>
    </citation>
    <scope>NUCLEOTIDE SEQUENCE [LARGE SCALE GENOMIC DNA]</scope>
    <source>
        <strain evidence="2">Methanoculleus sp MAB1</strain>
    </source>
</reference>
<protein>
    <submittedName>
        <fullName evidence="2">Potassium channel protein</fullName>
    </submittedName>
</protein>
<dbReference type="PROSITE" id="PS51202">
    <property type="entry name" value="RCK_C"/>
    <property type="match status" value="2"/>
</dbReference>
<keyword evidence="2" id="KW-0406">Ion transport</keyword>
<sequence>MKRTINRPMMEREYQPVSFKDVLIEMKDVSELMVDLSYSAILFDNKEIALEVINLEESMNKLVYQARIQSVLGARRLEEAEAMSGMLQVAEAAERIANSASDIAMLILKDIKFPAKLKRVFPEAEEVVTRVIVSQGSELAGHTLGELKVQSTTGMQVIAIRRGRGWIYDPDKTTRLETGDILISRGPEAGADILSTIAGAVECPSYEPSPAGAVDDLDRAVQLIIEMKNLSELSVGLAYTSLLFNNKEIADEVVALDKTLDNMRYDMDLWVLEAARKIDDVRYLRGLLYMSSFAQAISDSAHSIVDVLLRDIEIPPVFKKIVRESDEIITRIPVAEPSPLIGRTLKEASLGTVTGMVVLAIKHGDRWVYRPGKGARLQSGDIIIAKGRRDGECRLYELAGYTVEEPEE</sequence>
<dbReference type="InterPro" id="IPR006037">
    <property type="entry name" value="RCK_C"/>
</dbReference>
<proteinExistence type="predicted"/>
<dbReference type="PANTHER" id="PTHR30445:SF8">
    <property type="entry name" value="K(+)_H(+) ANTIPORTER SUBUNIT KHTT"/>
    <property type="match status" value="1"/>
</dbReference>
<evidence type="ECO:0000259" key="1">
    <source>
        <dbReference type="PROSITE" id="PS51202"/>
    </source>
</evidence>
<keyword evidence="2" id="KW-0407">Ion channel</keyword>
<dbReference type="Gene3D" id="3.30.70.1450">
    <property type="entry name" value="Regulator of K+ conductance, C-terminal domain"/>
    <property type="match status" value="2"/>
</dbReference>
<dbReference type="GO" id="GO:0008324">
    <property type="term" value="F:monoatomic cation transmembrane transporter activity"/>
    <property type="evidence" value="ECO:0007669"/>
    <property type="project" value="InterPro"/>
</dbReference>
<dbReference type="Pfam" id="PF01895">
    <property type="entry name" value="PhoU"/>
    <property type="match status" value="2"/>
</dbReference>
<keyword evidence="2" id="KW-0813">Transport</keyword>
<dbReference type="SUPFAM" id="SSF109755">
    <property type="entry name" value="PhoU-like"/>
    <property type="match status" value="2"/>
</dbReference>
<organism evidence="2 3">
    <name type="scientific">Methanoculleus bourgensis</name>
    <dbReference type="NCBI Taxonomy" id="83986"/>
    <lineage>
        <taxon>Archaea</taxon>
        <taxon>Methanobacteriati</taxon>
        <taxon>Methanobacteriota</taxon>
        <taxon>Stenosarchaea group</taxon>
        <taxon>Methanomicrobia</taxon>
        <taxon>Methanomicrobiales</taxon>
        <taxon>Methanomicrobiaceae</taxon>
        <taxon>Methanoculleus</taxon>
    </lineage>
</organism>
<dbReference type="Pfam" id="PF02080">
    <property type="entry name" value="TrkA_C"/>
    <property type="match status" value="2"/>
</dbReference>
<dbReference type="AlphaFoldDB" id="A0A0X3BLH5"/>
<name>A0A0X3BLH5_9EURY</name>
<dbReference type="InterPro" id="IPR026022">
    <property type="entry name" value="PhoU_dom"/>
</dbReference>
<evidence type="ECO:0000313" key="3">
    <source>
        <dbReference type="Proteomes" id="UP000069850"/>
    </source>
</evidence>
<dbReference type="PANTHER" id="PTHR30445">
    <property type="entry name" value="K(+)_H(+) ANTIPORTER SUBUNIT KHTT"/>
    <property type="match status" value="1"/>
</dbReference>
<feature type="domain" description="RCK C-terminal" evidence="1">
    <location>
        <begin position="116"/>
        <end position="200"/>
    </location>
</feature>
<accession>A0A0X3BLH5</accession>
<dbReference type="SUPFAM" id="SSF116726">
    <property type="entry name" value="TrkA C-terminal domain-like"/>
    <property type="match status" value="2"/>
</dbReference>
<dbReference type="Gene3D" id="1.20.58.220">
    <property type="entry name" value="Phosphate transport system protein phou homolog 2, domain 2"/>
    <property type="match status" value="2"/>
</dbReference>
<dbReference type="InterPro" id="IPR036721">
    <property type="entry name" value="RCK_C_sf"/>
</dbReference>
<dbReference type="KEGG" id="mema:MMAB1_1628"/>
<dbReference type="Proteomes" id="UP000069850">
    <property type="component" value="Chromosome 1"/>
</dbReference>
<evidence type="ECO:0000313" key="2">
    <source>
        <dbReference type="EMBL" id="CVK32841.1"/>
    </source>
</evidence>
<dbReference type="GO" id="GO:0006813">
    <property type="term" value="P:potassium ion transport"/>
    <property type="evidence" value="ECO:0007669"/>
    <property type="project" value="InterPro"/>
</dbReference>
<gene>
    <name evidence="2" type="ORF">MMAB1_1628</name>
</gene>
<dbReference type="InterPro" id="IPR038078">
    <property type="entry name" value="PhoU-like_sf"/>
</dbReference>